<accession>A0A5J9TEB8</accession>
<protein>
    <submittedName>
        <fullName evidence="1">Uncharacterized protein</fullName>
    </submittedName>
</protein>
<organism evidence="1 2">
    <name type="scientific">Eragrostis curvula</name>
    <name type="common">weeping love grass</name>
    <dbReference type="NCBI Taxonomy" id="38414"/>
    <lineage>
        <taxon>Eukaryota</taxon>
        <taxon>Viridiplantae</taxon>
        <taxon>Streptophyta</taxon>
        <taxon>Embryophyta</taxon>
        <taxon>Tracheophyta</taxon>
        <taxon>Spermatophyta</taxon>
        <taxon>Magnoliopsida</taxon>
        <taxon>Liliopsida</taxon>
        <taxon>Poales</taxon>
        <taxon>Poaceae</taxon>
        <taxon>PACMAD clade</taxon>
        <taxon>Chloridoideae</taxon>
        <taxon>Eragrostideae</taxon>
        <taxon>Eragrostidinae</taxon>
        <taxon>Eragrostis</taxon>
    </lineage>
</organism>
<evidence type="ECO:0000313" key="2">
    <source>
        <dbReference type="Proteomes" id="UP000324897"/>
    </source>
</evidence>
<sequence length="105" mass="11566">MTGFLIFHQDAKEHPLLFSPSVIIGQSTWQGYPRWKLSQMDGEGYDFDAQGCRGTKQEVVSAASLLSTQVPHDCVPLAEAGLHACMYKFHEAMETFAGAYKGPIS</sequence>
<keyword evidence="2" id="KW-1185">Reference proteome</keyword>
<evidence type="ECO:0000313" key="1">
    <source>
        <dbReference type="EMBL" id="TVU09659.1"/>
    </source>
</evidence>
<reference evidence="1 2" key="1">
    <citation type="journal article" date="2019" name="Sci. Rep.">
        <title>A high-quality genome of Eragrostis curvula grass provides insights into Poaceae evolution and supports new strategies to enhance forage quality.</title>
        <authorList>
            <person name="Carballo J."/>
            <person name="Santos B.A.C.M."/>
            <person name="Zappacosta D."/>
            <person name="Garbus I."/>
            <person name="Selva J.P."/>
            <person name="Gallo C.A."/>
            <person name="Diaz A."/>
            <person name="Albertini E."/>
            <person name="Caccamo M."/>
            <person name="Echenique V."/>
        </authorList>
    </citation>
    <scope>NUCLEOTIDE SEQUENCE [LARGE SCALE GENOMIC DNA]</scope>
    <source>
        <strain evidence="2">cv. Victoria</strain>
        <tissue evidence="1">Leaf</tissue>
    </source>
</reference>
<gene>
    <name evidence="1" type="ORF">EJB05_43146</name>
</gene>
<dbReference type="Proteomes" id="UP000324897">
    <property type="component" value="Chromosome 3"/>
</dbReference>
<comment type="caution">
    <text evidence="1">The sequence shown here is derived from an EMBL/GenBank/DDBJ whole genome shotgun (WGS) entry which is preliminary data.</text>
</comment>
<proteinExistence type="predicted"/>
<name>A0A5J9TEB8_9POAL</name>
<feature type="non-terminal residue" evidence="1">
    <location>
        <position position="1"/>
    </location>
</feature>
<dbReference type="Gramene" id="TVU09659">
    <property type="protein sequence ID" value="TVU09659"/>
    <property type="gene ID" value="EJB05_43146"/>
</dbReference>
<dbReference type="AlphaFoldDB" id="A0A5J9TEB8"/>
<dbReference type="EMBL" id="RWGY01000039">
    <property type="protein sequence ID" value="TVU09659.1"/>
    <property type="molecule type" value="Genomic_DNA"/>
</dbReference>